<feature type="domain" description="PEGA" evidence="3">
    <location>
        <begin position="45"/>
        <end position="107"/>
    </location>
</feature>
<evidence type="ECO:0000256" key="1">
    <source>
        <dbReference type="SAM" id="MobiDB-lite"/>
    </source>
</evidence>
<accession>A0A1F5HEW2</accession>
<gene>
    <name evidence="4" type="ORF">A2196_00040</name>
</gene>
<dbReference type="Gene3D" id="2.120.10.30">
    <property type="entry name" value="TolB, C-terminal domain"/>
    <property type="match status" value="1"/>
</dbReference>
<keyword evidence="2" id="KW-0812">Transmembrane</keyword>
<keyword evidence="2" id="KW-1133">Transmembrane helix</keyword>
<evidence type="ECO:0000259" key="3">
    <source>
        <dbReference type="Pfam" id="PF08308"/>
    </source>
</evidence>
<sequence>MLAKYRVLFSILIVVFVLTLAAVVIFWARGFKPNFKNGTIERTGLIVASSTPTGAQVYLDDRLTSATDTNIAFLEPKTYKVRIQKDGYTTWEKEIEVRADLATEIKALLFPLAPAIKPLTTTGAASPTLSPNGTKIIFGVSGERGGLYSLSMTERNLPFRQELRLLAKNQSAFDFSGSNFVWSPDSRQVVARFVSEEGQSSANLLVDTDKSEQELRDITASLTATFQSWQEQISTLAQTQAMIAPDEVKSATAEAEPNSSQLTVDGSQKKQSVNNEPITTNQLNYFPTGLMFSPDEEKILYKNKEGIYKVYDLKAKKEYTLPDFDNLVNLSWYPDSSHLVIAQKDLISIIEADGTNKMTVFSGKFENGFVFAHPTGDSLVILTTLTQPEGNPPNLYSIDLR</sequence>
<dbReference type="Pfam" id="PF08308">
    <property type="entry name" value="PEGA"/>
    <property type="match status" value="1"/>
</dbReference>
<dbReference type="SUPFAM" id="SSF82171">
    <property type="entry name" value="DPP6 N-terminal domain-like"/>
    <property type="match status" value="1"/>
</dbReference>
<protein>
    <recommendedName>
        <fullName evidence="3">PEGA domain-containing protein</fullName>
    </recommendedName>
</protein>
<organism evidence="4 5">
    <name type="scientific">Candidatus Curtissbacteria bacterium RIFOXYA1_FULL_41_14</name>
    <dbReference type="NCBI Taxonomy" id="1797737"/>
    <lineage>
        <taxon>Bacteria</taxon>
        <taxon>Candidatus Curtissiibacteriota</taxon>
    </lineage>
</organism>
<feature type="transmembrane region" description="Helical" evidence="2">
    <location>
        <begin position="7"/>
        <end position="28"/>
    </location>
</feature>
<feature type="compositionally biased region" description="Polar residues" evidence="1">
    <location>
        <begin position="257"/>
        <end position="272"/>
    </location>
</feature>
<dbReference type="InterPro" id="IPR013229">
    <property type="entry name" value="PEGA"/>
</dbReference>
<name>A0A1F5HEW2_9BACT</name>
<comment type="caution">
    <text evidence="4">The sequence shown here is derived from an EMBL/GenBank/DDBJ whole genome shotgun (WGS) entry which is preliminary data.</text>
</comment>
<proteinExistence type="predicted"/>
<dbReference type="STRING" id="1797737.A2196_00040"/>
<dbReference type="Proteomes" id="UP000176751">
    <property type="component" value="Unassembled WGS sequence"/>
</dbReference>
<feature type="region of interest" description="Disordered" evidence="1">
    <location>
        <begin position="253"/>
        <end position="272"/>
    </location>
</feature>
<reference evidence="4 5" key="1">
    <citation type="journal article" date="2016" name="Nat. Commun.">
        <title>Thousands of microbial genomes shed light on interconnected biogeochemical processes in an aquifer system.</title>
        <authorList>
            <person name="Anantharaman K."/>
            <person name="Brown C.T."/>
            <person name="Hug L.A."/>
            <person name="Sharon I."/>
            <person name="Castelle C.J."/>
            <person name="Probst A.J."/>
            <person name="Thomas B.C."/>
            <person name="Singh A."/>
            <person name="Wilkins M.J."/>
            <person name="Karaoz U."/>
            <person name="Brodie E.L."/>
            <person name="Williams K.H."/>
            <person name="Hubbard S.S."/>
            <person name="Banfield J.F."/>
        </authorList>
    </citation>
    <scope>NUCLEOTIDE SEQUENCE [LARGE SCALE GENOMIC DNA]</scope>
</reference>
<evidence type="ECO:0000313" key="4">
    <source>
        <dbReference type="EMBL" id="OGE02620.1"/>
    </source>
</evidence>
<dbReference type="AlphaFoldDB" id="A0A1F5HEW2"/>
<dbReference type="EMBL" id="MFCA01000012">
    <property type="protein sequence ID" value="OGE02620.1"/>
    <property type="molecule type" value="Genomic_DNA"/>
</dbReference>
<evidence type="ECO:0000256" key="2">
    <source>
        <dbReference type="SAM" id="Phobius"/>
    </source>
</evidence>
<keyword evidence="2" id="KW-0472">Membrane</keyword>
<dbReference type="InterPro" id="IPR011042">
    <property type="entry name" value="6-blade_b-propeller_TolB-like"/>
</dbReference>
<evidence type="ECO:0000313" key="5">
    <source>
        <dbReference type="Proteomes" id="UP000176751"/>
    </source>
</evidence>